<reference evidence="7" key="1">
    <citation type="submission" date="2015-03" db="EMBL/GenBank/DDBJ databases">
        <authorList>
            <person name="Ferrari E."/>
            <person name="Walter M.C."/>
            <person name="Huptas C."/>
            <person name="Scherer S."/>
            <person name="Mueller-Herbst S."/>
        </authorList>
    </citation>
    <scope>NUCLEOTIDE SEQUENCE [LARGE SCALE GENOMIC DNA]</scope>
    <source>
        <strain evidence="7">LWP01</strain>
    </source>
</reference>
<dbReference type="EMBL" id="JAARRL010000003">
    <property type="protein sequence ID" value="MBC1499483.1"/>
    <property type="molecule type" value="Genomic_DNA"/>
</dbReference>
<dbReference type="Gene3D" id="3.10.129.10">
    <property type="entry name" value="Hotdog Thioesterase"/>
    <property type="match status" value="1"/>
</dbReference>
<dbReference type="InterPro" id="IPR029069">
    <property type="entry name" value="HotDog_dom_sf"/>
</dbReference>
<evidence type="ECO:0000256" key="2">
    <source>
        <dbReference type="ARBA" id="ARBA00022801"/>
    </source>
</evidence>
<dbReference type="CDD" id="cd03442">
    <property type="entry name" value="BFIT_BACH"/>
    <property type="match status" value="1"/>
</dbReference>
<dbReference type="InterPro" id="IPR033120">
    <property type="entry name" value="HOTDOG_ACOT"/>
</dbReference>
<dbReference type="Pfam" id="PF03061">
    <property type="entry name" value="4HBT"/>
    <property type="match status" value="1"/>
</dbReference>
<reference evidence="6 8" key="3">
    <citation type="submission" date="2020-03" db="EMBL/GenBank/DDBJ databases">
        <title>Soil Listeria distribution.</title>
        <authorList>
            <person name="Liao J."/>
            <person name="Wiedmann M."/>
        </authorList>
    </citation>
    <scope>NUCLEOTIDE SEQUENCE [LARGE SCALE GENOMIC DNA]</scope>
    <source>
        <strain evidence="6 8">FSL L7-1523</strain>
    </source>
</reference>
<reference evidence="5" key="2">
    <citation type="submission" date="2015-03" db="EMBL/GenBank/DDBJ databases">
        <authorList>
            <person name="Murphy D."/>
        </authorList>
    </citation>
    <scope>NUCLEOTIDE SEQUENCE [LARGE SCALE GENOMIC DNA]</scope>
    <source>
        <strain evidence="5">WS 4560</strain>
    </source>
</reference>
<dbReference type="GO" id="GO:0005829">
    <property type="term" value="C:cytosol"/>
    <property type="evidence" value="ECO:0007669"/>
    <property type="project" value="TreeGrafter"/>
</dbReference>
<dbReference type="InterPro" id="IPR040170">
    <property type="entry name" value="Cytosol_ACT"/>
</dbReference>
<dbReference type="GO" id="GO:0052816">
    <property type="term" value="F:long-chain fatty acyl-CoA hydrolase activity"/>
    <property type="evidence" value="ECO:0007669"/>
    <property type="project" value="TreeGrafter"/>
</dbReference>
<dbReference type="EMBL" id="CP011102">
    <property type="protein sequence ID" value="AQY50765.1"/>
    <property type="molecule type" value="Genomic_DNA"/>
</dbReference>
<dbReference type="Proteomes" id="UP000223060">
    <property type="component" value="Chromosome"/>
</dbReference>
<name>A0A1S7FTV4_9LIST</name>
<evidence type="ECO:0000313" key="8">
    <source>
        <dbReference type="Proteomes" id="UP000564536"/>
    </source>
</evidence>
<gene>
    <name evidence="6" type="ORF">HB943_02630</name>
    <name evidence="5" type="ORF">UE46_06755</name>
</gene>
<dbReference type="KEGG" id="lwi:UE46_06755"/>
<proteinExistence type="inferred from homology"/>
<evidence type="ECO:0000313" key="6">
    <source>
        <dbReference type="EMBL" id="MBC1499483.1"/>
    </source>
</evidence>
<dbReference type="PANTHER" id="PTHR11049:SF24">
    <property type="entry name" value="CYTOSOLIC ACYL COENZYME A THIOESTER HYDROLASE"/>
    <property type="match status" value="1"/>
</dbReference>
<sequence length="173" mass="19217">MTERMQKFCKDSLVIKTSRVFPSDTNNHNTLFGGRLMTYIDDTASISASRHCRTGIVTASTDSVDFLQPIKSDHSVCLESYVASTGRSSMEIFVKVIAENLKTGDRYLAATSFLTFVAIDDNGKTVEVPTVVAQSDEEKMISRDAESRSLARKNRLKHSRELAESLSTEIPWG</sequence>
<evidence type="ECO:0000313" key="5">
    <source>
        <dbReference type="EMBL" id="AQY50765.1"/>
    </source>
</evidence>
<keyword evidence="2 3" id="KW-0378">Hydrolase</keyword>
<evidence type="ECO:0000313" key="7">
    <source>
        <dbReference type="Proteomes" id="UP000223060"/>
    </source>
</evidence>
<organism evidence="5 7">
    <name type="scientific">Listeria weihenstephanensis</name>
    <dbReference type="NCBI Taxonomy" id="1006155"/>
    <lineage>
        <taxon>Bacteria</taxon>
        <taxon>Bacillati</taxon>
        <taxon>Bacillota</taxon>
        <taxon>Bacilli</taxon>
        <taxon>Bacillales</taxon>
        <taxon>Listeriaceae</taxon>
        <taxon>Listeria</taxon>
    </lineage>
</organism>
<evidence type="ECO:0000256" key="3">
    <source>
        <dbReference type="PROSITE-ProRule" id="PRU01106"/>
    </source>
</evidence>
<feature type="domain" description="HotDog ACOT-type" evidence="4">
    <location>
        <begin position="10"/>
        <end position="122"/>
    </location>
</feature>
<dbReference type="GO" id="GO:0009062">
    <property type="term" value="P:fatty acid catabolic process"/>
    <property type="evidence" value="ECO:0007669"/>
    <property type="project" value="TreeGrafter"/>
</dbReference>
<dbReference type="AlphaFoldDB" id="A0A1S7FTV4"/>
<dbReference type="InterPro" id="IPR006683">
    <property type="entry name" value="Thioestr_dom"/>
</dbReference>
<keyword evidence="7" id="KW-1185">Reference proteome</keyword>
<accession>A0A1S7FTV4</accession>
<evidence type="ECO:0000259" key="4">
    <source>
        <dbReference type="PROSITE" id="PS51770"/>
    </source>
</evidence>
<evidence type="ECO:0000256" key="1">
    <source>
        <dbReference type="ARBA" id="ARBA00010458"/>
    </source>
</evidence>
<dbReference type="GO" id="GO:0006637">
    <property type="term" value="P:acyl-CoA metabolic process"/>
    <property type="evidence" value="ECO:0007669"/>
    <property type="project" value="TreeGrafter"/>
</dbReference>
<dbReference type="Proteomes" id="UP000564536">
    <property type="component" value="Unassembled WGS sequence"/>
</dbReference>
<dbReference type="SUPFAM" id="SSF54637">
    <property type="entry name" value="Thioesterase/thiol ester dehydrase-isomerase"/>
    <property type="match status" value="1"/>
</dbReference>
<comment type="similarity">
    <text evidence="1">Belongs to the acyl coenzyme A hydrolase family.</text>
</comment>
<dbReference type="PANTHER" id="PTHR11049">
    <property type="entry name" value="ACYL COENZYME A THIOESTER HYDROLASE"/>
    <property type="match status" value="1"/>
</dbReference>
<dbReference type="PROSITE" id="PS51770">
    <property type="entry name" value="HOTDOG_ACOT"/>
    <property type="match status" value="1"/>
</dbReference>
<protein>
    <submittedName>
        <fullName evidence="5">Acyl-CoA thioester hydrolase</fullName>
    </submittedName>
    <submittedName>
        <fullName evidence="6">Acyl-CoA thioesterase</fullName>
    </submittedName>
</protein>